<comment type="caution">
    <text evidence="1">The sequence shown here is derived from an EMBL/GenBank/DDBJ whole genome shotgun (WGS) entry which is preliminary data.</text>
</comment>
<gene>
    <name evidence="1" type="ORF">BJ554DRAFT_4012</name>
</gene>
<dbReference type="AlphaFoldDB" id="A0A8H7ZNC2"/>
<name>A0A8H7ZNC2_9FUNG</name>
<dbReference type="OrthoDB" id="1722122at2759"/>
<organism evidence="1 2">
    <name type="scientific">Olpidium bornovanus</name>
    <dbReference type="NCBI Taxonomy" id="278681"/>
    <lineage>
        <taxon>Eukaryota</taxon>
        <taxon>Fungi</taxon>
        <taxon>Fungi incertae sedis</taxon>
        <taxon>Olpidiomycota</taxon>
        <taxon>Olpidiomycotina</taxon>
        <taxon>Olpidiomycetes</taxon>
        <taxon>Olpidiales</taxon>
        <taxon>Olpidiaceae</taxon>
        <taxon>Olpidium</taxon>
    </lineage>
</organism>
<dbReference type="Proteomes" id="UP000673691">
    <property type="component" value="Unassembled WGS sequence"/>
</dbReference>
<evidence type="ECO:0000313" key="2">
    <source>
        <dbReference type="Proteomes" id="UP000673691"/>
    </source>
</evidence>
<proteinExistence type="predicted"/>
<reference evidence="1 2" key="1">
    <citation type="journal article" name="Sci. Rep.">
        <title>Genome-scale phylogenetic analyses confirm Olpidium as the closest living zoosporic fungus to the non-flagellated, terrestrial fungi.</title>
        <authorList>
            <person name="Chang Y."/>
            <person name="Rochon D."/>
            <person name="Sekimoto S."/>
            <person name="Wang Y."/>
            <person name="Chovatia M."/>
            <person name="Sandor L."/>
            <person name="Salamov A."/>
            <person name="Grigoriev I.V."/>
            <person name="Stajich J.E."/>
            <person name="Spatafora J.W."/>
        </authorList>
    </citation>
    <scope>NUCLEOTIDE SEQUENCE [LARGE SCALE GENOMIC DNA]</scope>
    <source>
        <strain evidence="1">S191</strain>
    </source>
</reference>
<dbReference type="EMBL" id="JAEFCI010011978">
    <property type="protein sequence ID" value="KAG5456286.1"/>
    <property type="molecule type" value="Genomic_DNA"/>
</dbReference>
<accession>A0A8H7ZNC2</accession>
<keyword evidence="2" id="KW-1185">Reference proteome</keyword>
<sequence>MRSGLPAAAWRHAVLHAAALISLRPSSLKTSSPQELLSGSKPVIKHLRVFGCRVWASILAPSCPKLGAQCLEGIYVGFDSPSIIRYLDPTTGAVLILAPSRPNLGAQCLEGIYVGFDFPSIIRYLDPTTGAVLRARLDNCVFEESQS</sequence>
<protein>
    <submittedName>
        <fullName evidence="1">Uncharacterized protein</fullName>
    </submittedName>
</protein>
<evidence type="ECO:0000313" key="1">
    <source>
        <dbReference type="EMBL" id="KAG5456286.1"/>
    </source>
</evidence>